<dbReference type="PANTHER" id="PTHR17985">
    <property type="entry name" value="SER/THR-RICH PROTEIN T10 IN DGCR REGION"/>
    <property type="match status" value="1"/>
</dbReference>
<gene>
    <name evidence="1" type="ORF">DKZ56_10050</name>
</gene>
<keyword evidence="2" id="KW-1185">Reference proteome</keyword>
<dbReference type="EMBL" id="CP036528">
    <property type="protein sequence ID" value="QBK27182.1"/>
    <property type="molecule type" value="Genomic_DNA"/>
</dbReference>
<dbReference type="AlphaFoldDB" id="A0A4P6UYR5"/>
<evidence type="ECO:0000313" key="1">
    <source>
        <dbReference type="EMBL" id="QBK27182.1"/>
    </source>
</evidence>
<organism evidence="1 2">
    <name type="scientific">Ureibacillus thermophilus</name>
    <dbReference type="NCBI Taxonomy" id="367743"/>
    <lineage>
        <taxon>Bacteria</taxon>
        <taxon>Bacillati</taxon>
        <taxon>Bacillota</taxon>
        <taxon>Bacilli</taxon>
        <taxon>Bacillales</taxon>
        <taxon>Caryophanaceae</taxon>
        <taxon>Ureibacillus</taxon>
    </lineage>
</organism>
<dbReference type="InterPro" id="IPR008551">
    <property type="entry name" value="TANGO2"/>
</dbReference>
<dbReference type="Pfam" id="PF05742">
    <property type="entry name" value="TANGO2"/>
    <property type="match status" value="1"/>
</dbReference>
<reference evidence="1 2" key="1">
    <citation type="submission" date="2019-02" db="EMBL/GenBank/DDBJ databases">
        <title>Ureibacillus thermophilus.</title>
        <authorList>
            <person name="Sunny J.S."/>
            <person name="Natarajan A."/>
            <person name="Saleena L.M."/>
        </authorList>
    </citation>
    <scope>NUCLEOTIDE SEQUENCE [LARGE SCALE GENOMIC DNA]</scope>
    <source>
        <strain evidence="1 2">LM102</strain>
    </source>
</reference>
<accession>A0A4P6UYR5</accession>
<protein>
    <submittedName>
        <fullName evidence="1">NRDE family protein</fullName>
    </submittedName>
</protein>
<proteinExistence type="predicted"/>
<sequence>MCLIHFHYKEHPIYQLIVIANRDEIYDRPTAPAHFWEDEPEILAGRDLLQMGTWLGMSKNGRFAAITNFRDPTLPERPRSRGEIVRNFLASQVHPKDFIENLAKEKDNYGGFNVILWDGEHLWHYNNIFDEKYEIPQGTHSLSNHTLNTPWPKVVKGKGRLEEYIKTHPNLVHIDDLFEIMMDREIAPDEELPDTGVGLEMERNLSAAFIQLPHYGTRCSTVLLIDKEWNVTFVERTFNNGNFKFEKRFQFKIDK</sequence>
<dbReference type="KEGG" id="uth:DKZ56_10050"/>
<evidence type="ECO:0000313" key="2">
    <source>
        <dbReference type="Proteomes" id="UP000291151"/>
    </source>
</evidence>
<dbReference type="RefSeq" id="WP_208652231.1">
    <property type="nucleotide sequence ID" value="NZ_CP036528.1"/>
</dbReference>
<dbReference type="PANTHER" id="PTHR17985:SF8">
    <property type="entry name" value="TRANSPORT AND GOLGI ORGANIZATION PROTEIN 2 HOMOLOG"/>
    <property type="match status" value="1"/>
</dbReference>
<dbReference type="Proteomes" id="UP000291151">
    <property type="component" value="Chromosome"/>
</dbReference>
<name>A0A4P6UYR5_9BACL</name>